<dbReference type="SMART" id="SM00391">
    <property type="entry name" value="MBD"/>
    <property type="match status" value="1"/>
</dbReference>
<dbReference type="SUPFAM" id="SSF81383">
    <property type="entry name" value="F-box domain"/>
    <property type="match status" value="1"/>
</dbReference>
<feature type="compositionally biased region" description="Polar residues" evidence="1">
    <location>
        <begin position="45"/>
        <end position="66"/>
    </location>
</feature>
<dbReference type="InterPro" id="IPR011011">
    <property type="entry name" value="Znf_FYVE_PHD"/>
</dbReference>
<dbReference type="Proteomes" id="UP000504635">
    <property type="component" value="Unplaced"/>
</dbReference>
<dbReference type="InterPro" id="IPR052283">
    <property type="entry name" value="GenomicStab_NeuMorph_Reg"/>
</dbReference>
<feature type="region of interest" description="Disordered" evidence="1">
    <location>
        <begin position="403"/>
        <end position="471"/>
    </location>
</feature>
<feature type="compositionally biased region" description="Polar residues" evidence="1">
    <location>
        <begin position="223"/>
        <end position="239"/>
    </location>
</feature>
<dbReference type="PANTHER" id="PTHR15739">
    <property type="entry name" value="ZINC FINGER PROTEIN"/>
    <property type="match status" value="1"/>
</dbReference>
<feature type="compositionally biased region" description="Basic and acidic residues" evidence="1">
    <location>
        <begin position="93"/>
        <end position="142"/>
    </location>
</feature>
<dbReference type="InParanoid" id="A0A6J2X3R9"/>
<dbReference type="SUPFAM" id="SSF54171">
    <property type="entry name" value="DNA-binding domain"/>
    <property type="match status" value="1"/>
</dbReference>
<dbReference type="CDD" id="cd00122">
    <property type="entry name" value="MBD"/>
    <property type="match status" value="1"/>
</dbReference>
<dbReference type="PROSITE" id="PS50982">
    <property type="entry name" value="MBD"/>
    <property type="match status" value="1"/>
</dbReference>
<organism evidence="3 4">
    <name type="scientific">Sitophilus oryzae</name>
    <name type="common">Rice weevil</name>
    <name type="synonym">Curculio oryzae</name>
    <dbReference type="NCBI Taxonomy" id="7048"/>
    <lineage>
        <taxon>Eukaryota</taxon>
        <taxon>Metazoa</taxon>
        <taxon>Ecdysozoa</taxon>
        <taxon>Arthropoda</taxon>
        <taxon>Hexapoda</taxon>
        <taxon>Insecta</taxon>
        <taxon>Pterygota</taxon>
        <taxon>Neoptera</taxon>
        <taxon>Endopterygota</taxon>
        <taxon>Coleoptera</taxon>
        <taxon>Polyphaga</taxon>
        <taxon>Cucujiformia</taxon>
        <taxon>Curculionidae</taxon>
        <taxon>Dryophthorinae</taxon>
        <taxon>Sitophilus</taxon>
    </lineage>
</organism>
<keyword evidence="3" id="KW-1185">Reference proteome</keyword>
<evidence type="ECO:0000259" key="2">
    <source>
        <dbReference type="PROSITE" id="PS50982"/>
    </source>
</evidence>
<gene>
    <name evidence="4" type="primary">LOC115874592</name>
</gene>
<protein>
    <submittedName>
        <fullName evidence="4">Uncharacterized protein LOC115874592</fullName>
    </submittedName>
</protein>
<dbReference type="AlphaFoldDB" id="A0A6J2X3R9"/>
<dbReference type="Gene3D" id="1.20.1280.50">
    <property type="match status" value="1"/>
</dbReference>
<feature type="compositionally biased region" description="Basic and acidic residues" evidence="1">
    <location>
        <begin position="150"/>
        <end position="175"/>
    </location>
</feature>
<feature type="region of interest" description="Disordered" evidence="1">
    <location>
        <begin position="1"/>
        <end position="274"/>
    </location>
</feature>
<dbReference type="InterPro" id="IPR032675">
    <property type="entry name" value="LRR_dom_sf"/>
</dbReference>
<evidence type="ECO:0000313" key="4">
    <source>
        <dbReference type="RefSeq" id="XP_030745650.1"/>
    </source>
</evidence>
<evidence type="ECO:0000313" key="3">
    <source>
        <dbReference type="Proteomes" id="UP000504635"/>
    </source>
</evidence>
<feature type="domain" description="MBD" evidence="2">
    <location>
        <begin position="278"/>
        <end position="351"/>
    </location>
</feature>
<accession>A0A6J2X3R9</accession>
<name>A0A6J2X3R9_SITOR</name>
<dbReference type="Pfam" id="PF12937">
    <property type="entry name" value="F-box-like"/>
    <property type="match status" value="1"/>
</dbReference>
<dbReference type="OrthoDB" id="61560at2759"/>
<reference evidence="4" key="1">
    <citation type="submission" date="2025-08" db="UniProtKB">
        <authorList>
            <consortium name="RefSeq"/>
        </authorList>
    </citation>
    <scope>IDENTIFICATION</scope>
    <source>
        <tissue evidence="4">Gonads</tissue>
    </source>
</reference>
<feature type="compositionally biased region" description="Polar residues" evidence="1">
    <location>
        <begin position="419"/>
        <end position="428"/>
    </location>
</feature>
<feature type="compositionally biased region" description="Basic and acidic residues" evidence="1">
    <location>
        <begin position="715"/>
        <end position="734"/>
    </location>
</feature>
<dbReference type="InterPro" id="IPR001810">
    <property type="entry name" value="F-box_dom"/>
</dbReference>
<feature type="compositionally biased region" description="Basic and acidic residues" evidence="1">
    <location>
        <begin position="1"/>
        <end position="44"/>
    </location>
</feature>
<feature type="compositionally biased region" description="Polar residues" evidence="1">
    <location>
        <begin position="176"/>
        <end position="187"/>
    </location>
</feature>
<feature type="compositionally biased region" description="Basic and acidic residues" evidence="1">
    <location>
        <begin position="67"/>
        <end position="77"/>
    </location>
</feature>
<feature type="compositionally biased region" description="Acidic residues" evidence="1">
    <location>
        <begin position="759"/>
        <end position="769"/>
    </location>
</feature>
<dbReference type="Gene3D" id="3.80.10.10">
    <property type="entry name" value="Ribonuclease Inhibitor"/>
    <property type="match status" value="1"/>
</dbReference>
<dbReference type="SUPFAM" id="SSF57903">
    <property type="entry name" value="FYVE/PHD zinc finger"/>
    <property type="match status" value="1"/>
</dbReference>
<dbReference type="RefSeq" id="XP_030745650.1">
    <property type="nucleotide sequence ID" value="XM_030889790.1"/>
</dbReference>
<feature type="compositionally biased region" description="Basic and acidic residues" evidence="1">
    <location>
        <begin position="193"/>
        <end position="205"/>
    </location>
</feature>
<feature type="region of interest" description="Disordered" evidence="1">
    <location>
        <begin position="715"/>
        <end position="775"/>
    </location>
</feature>
<dbReference type="KEGG" id="soy:115874592"/>
<dbReference type="InterPro" id="IPR036047">
    <property type="entry name" value="F-box-like_dom_sf"/>
</dbReference>
<dbReference type="Pfam" id="PF01429">
    <property type="entry name" value="MBD"/>
    <property type="match status" value="1"/>
</dbReference>
<dbReference type="InterPro" id="IPR001739">
    <property type="entry name" value="Methyl_CpG_DNA-bd"/>
</dbReference>
<dbReference type="SUPFAM" id="SSF52058">
    <property type="entry name" value="L domain-like"/>
    <property type="match status" value="1"/>
</dbReference>
<proteinExistence type="predicted"/>
<dbReference type="GO" id="GO:0003677">
    <property type="term" value="F:DNA binding"/>
    <property type="evidence" value="ECO:0007669"/>
    <property type="project" value="InterPro"/>
</dbReference>
<dbReference type="GeneID" id="115874592"/>
<dbReference type="InterPro" id="IPR016177">
    <property type="entry name" value="DNA-bd_dom_sf"/>
</dbReference>
<evidence type="ECO:0000256" key="1">
    <source>
        <dbReference type="SAM" id="MobiDB-lite"/>
    </source>
</evidence>
<dbReference type="Gene3D" id="3.30.890.10">
    <property type="entry name" value="Methyl-cpg-binding Protein 2, Chain A"/>
    <property type="match status" value="1"/>
</dbReference>
<sequence>MEGKDAQNDKYQPEGKTEVEKTVEKDKETESSGDTKTDAKEESPNKPTQNGDATNKSCGELNNSVEESNKKVEKADTTNKPTQDLNNSEEEPNEKVAKANVNVDKEDKDVEKEIEKGEKEIEKGEKDIEKGEKDIEKGEKVTRGVKRKANVIEKDEPKDTLVNDETVEQKEKENVNLKNNDNVLEENQSQDDSSVRVSERDDTMGKGKRARIPNKRYSDILLTPNNRKSMGQSKLPSDSSDPEPIVVVKEEPVDTTGSRVDSPTLPLKKNRVPGVRENLQEPKFLKPFKFGWKRELVWRSTSTTSKPVGDIYYYTPTGKKVRSFRELADYLQSVPSKNLTVENFSFTKEPIGLDNPEKEIIRDAKIKSSENAIESPVVKPVESIKKSKRVLSPKATPKFITESTKADVTPTKNRVELTSAKSTPISASKKTKMPAKKGRGPAPKRARLSTTKNAEPAKVESTPVRPSPTKTSKPFLEPCSIQCAGCEWVVPTLQCKLCLCLYHHACVGLTGNVSYPYVCKNCQVEHGESSEDAISNTVPPPLTPINTLKSVTAPISSSLPKLQRIPRVETSEPLPPLPPLSYITTPPLLSPVRTELPKLISKPTQEKVQEGTKSSLVGAVTTWLPHNVKLINSSEEPTEVLRPQYLEFLGGRKYLVIPKHNFMSVSSATSSTLRSEQTVTPANSSIPEALQPAEISASCASLGLDTTNNNKAEPLEEIKEEPLSPSKVDEKSQQDDAMEVDTTLVPSDTNATESKELGDDGVGEIDDEANQSPASKLKKRNLKLRSITNSNTGAEDKGETKFMENYLQNLSFGYNTLLYVFQYLKVQDLLRAGCVCTMWRDIASHPILWRTVRMKNSQVHSFDGLANTLKKHGTTHLDLRKMLLPSSGDEIWPEFSKAIAKVDTLRKIELCRCPASVVENLALSNPHLEVINAVTIKCESMNLGPLKSLTCIKELRLKSTSGLNITSIDSLKELKSLRHLSLTSVNDLHKLNLNVIAELKNLESLDLGECTDFPKNFGVDILSRLDKLEKLRLEKGQGNCHVFEILEAAKGMKKLEQLELVNFDVKSGFDKALGACINIKKLMIIPTYISQSATTNNMVLSGVLRLQGSLTHFVWGVTLELLRVTELFVDQCEEPKDKKDKKPAGNGDSIPVLKPVPDLSHGDVIQAASNPPQVEILPLPNLQKLLLNSLPTTRVKILKIPFHATWRQTLTDSV</sequence>
<dbReference type="PANTHER" id="PTHR15739:SF5">
    <property type="entry name" value="LD23158P"/>
    <property type="match status" value="1"/>
</dbReference>
<feature type="compositionally biased region" description="Basic residues" evidence="1">
    <location>
        <begin position="429"/>
        <end position="447"/>
    </location>
</feature>